<organism evidence="2 3">
    <name type="scientific">Zhongshania arctica</name>
    <dbReference type="NCBI Taxonomy" id="3238302"/>
    <lineage>
        <taxon>Bacteria</taxon>
        <taxon>Pseudomonadati</taxon>
        <taxon>Pseudomonadota</taxon>
        <taxon>Gammaproteobacteria</taxon>
        <taxon>Cellvibrionales</taxon>
        <taxon>Spongiibacteraceae</taxon>
        <taxon>Zhongshania</taxon>
    </lineage>
</organism>
<gene>
    <name evidence="2" type="ORF">AB4875_16845</name>
</gene>
<evidence type="ECO:0000313" key="3">
    <source>
        <dbReference type="Proteomes" id="UP001557484"/>
    </source>
</evidence>
<dbReference type="EMBL" id="JBFRYB010000002">
    <property type="protein sequence ID" value="MEX1667166.1"/>
    <property type="molecule type" value="Genomic_DNA"/>
</dbReference>
<dbReference type="Pfam" id="PF00561">
    <property type="entry name" value="Abhydrolase_1"/>
    <property type="match status" value="1"/>
</dbReference>
<dbReference type="SUPFAM" id="SSF53474">
    <property type="entry name" value="alpha/beta-Hydrolases"/>
    <property type="match status" value="1"/>
</dbReference>
<dbReference type="PANTHER" id="PTHR43798">
    <property type="entry name" value="MONOACYLGLYCEROL LIPASE"/>
    <property type="match status" value="1"/>
</dbReference>
<comment type="caution">
    <text evidence="2">The sequence shown here is derived from an EMBL/GenBank/DDBJ whole genome shotgun (WGS) entry which is preliminary data.</text>
</comment>
<dbReference type="Proteomes" id="UP001557484">
    <property type="component" value="Unassembled WGS sequence"/>
</dbReference>
<dbReference type="InterPro" id="IPR050266">
    <property type="entry name" value="AB_hydrolase_sf"/>
</dbReference>
<dbReference type="PRINTS" id="PR00111">
    <property type="entry name" value="ABHYDROLASE"/>
</dbReference>
<protein>
    <submittedName>
        <fullName evidence="2">Alpha/beta fold hydrolase</fullName>
    </submittedName>
</protein>
<name>A0ABV3U0Z6_9GAMM</name>
<accession>A0ABV3U0Z6</accession>
<evidence type="ECO:0000259" key="1">
    <source>
        <dbReference type="Pfam" id="PF00561"/>
    </source>
</evidence>
<dbReference type="RefSeq" id="WP_368377279.1">
    <property type="nucleotide sequence ID" value="NZ_JBFRYB010000002.1"/>
</dbReference>
<evidence type="ECO:0000313" key="2">
    <source>
        <dbReference type="EMBL" id="MEX1667166.1"/>
    </source>
</evidence>
<keyword evidence="2" id="KW-0378">Hydrolase</keyword>
<keyword evidence="3" id="KW-1185">Reference proteome</keyword>
<feature type="domain" description="AB hydrolase-1" evidence="1">
    <location>
        <begin position="30"/>
        <end position="270"/>
    </location>
</feature>
<dbReference type="GO" id="GO:0016787">
    <property type="term" value="F:hydrolase activity"/>
    <property type="evidence" value="ECO:0007669"/>
    <property type="project" value="UniProtKB-KW"/>
</dbReference>
<sequence>MQNYSDYWYQSSDGLRLYARQYGNESADRTIICIPGLTRNSADFAPLCEHLADGYRIFAVDLRGRGSSDYDPQPENYHPGSYAADIISLLDDLALPSAIIIGTSLGGLVSMVLAATALERISAVIMNDIGPEADQTGIDRIKAYVSKPSSVSNWADAVAKTKLIQGQEYPEFSDQDWINFSKNLYRENSGGQPVLAYDPAIAQLLIQPSDQPAPDLWPLFTLLSNTPMLLLRGELSDILSPHCVSRMCELKPDIQFLEIANCGHAPLLSEASALHAIDDFLAKLG</sequence>
<dbReference type="InterPro" id="IPR029058">
    <property type="entry name" value="AB_hydrolase_fold"/>
</dbReference>
<dbReference type="Gene3D" id="3.40.50.1820">
    <property type="entry name" value="alpha/beta hydrolase"/>
    <property type="match status" value="1"/>
</dbReference>
<proteinExistence type="predicted"/>
<dbReference type="PANTHER" id="PTHR43798:SF33">
    <property type="entry name" value="HYDROLASE, PUTATIVE (AFU_ORTHOLOGUE AFUA_2G14860)-RELATED"/>
    <property type="match status" value="1"/>
</dbReference>
<dbReference type="InterPro" id="IPR000073">
    <property type="entry name" value="AB_hydrolase_1"/>
</dbReference>
<reference evidence="2 3" key="1">
    <citation type="journal article" date="2011" name="Int. J. Syst. Evol. Microbiol.">
        <title>Zhongshania antarctica gen. nov., sp. nov. and Zhongshania guokunii sp. nov., gammaproteobacteria respectively isolated from coastal attached (fast) ice and surface seawater of the Antarctic.</title>
        <authorList>
            <person name="Li H.J."/>
            <person name="Zhang X.Y."/>
            <person name="Chen C.X."/>
            <person name="Zhang Y.J."/>
            <person name="Gao Z.M."/>
            <person name="Yu Y."/>
            <person name="Chen X.L."/>
            <person name="Chen B."/>
            <person name="Zhang Y.Z."/>
        </authorList>
    </citation>
    <scope>NUCLEOTIDE SEQUENCE [LARGE SCALE GENOMIC DNA]</scope>
    <source>
        <strain evidence="2 3">R06B22</strain>
    </source>
</reference>